<evidence type="ECO:0000313" key="2">
    <source>
        <dbReference type="EMBL" id="SPO40735.1"/>
    </source>
</evidence>
<organism evidence="2 3">
    <name type="scientific">Pseudozyma flocculosa</name>
    <dbReference type="NCBI Taxonomy" id="84751"/>
    <lineage>
        <taxon>Eukaryota</taxon>
        <taxon>Fungi</taxon>
        <taxon>Dikarya</taxon>
        <taxon>Basidiomycota</taxon>
        <taxon>Ustilaginomycotina</taxon>
        <taxon>Ustilaginomycetes</taxon>
        <taxon>Ustilaginales</taxon>
        <taxon>Ustilaginaceae</taxon>
        <taxon>Pseudozyma</taxon>
    </lineage>
</organism>
<dbReference type="Proteomes" id="UP000323386">
    <property type="component" value="Unassembled WGS sequence"/>
</dbReference>
<accession>A0A5C3FAN2</accession>
<reference evidence="2 3" key="1">
    <citation type="submission" date="2018-03" db="EMBL/GenBank/DDBJ databases">
        <authorList>
            <person name="Guldener U."/>
        </authorList>
    </citation>
    <scope>NUCLEOTIDE SEQUENCE [LARGE SCALE GENOMIC DNA]</scope>
    <source>
        <strain evidence="2 3">DAOM196992</strain>
    </source>
</reference>
<dbReference type="InterPro" id="IPR036322">
    <property type="entry name" value="WD40_repeat_dom_sf"/>
</dbReference>
<dbReference type="AlphaFoldDB" id="A0A5C3FAN2"/>
<name>A0A5C3FAN2_9BASI</name>
<dbReference type="PANTHER" id="PTHR13211">
    <property type="entry name" value="TELOMERASE CAJAL BODY PROTEIN 1"/>
    <property type="match status" value="1"/>
</dbReference>
<feature type="compositionally biased region" description="Basic and acidic residues" evidence="1">
    <location>
        <begin position="74"/>
        <end position="101"/>
    </location>
</feature>
<gene>
    <name evidence="2" type="ORF">PSFLO_06217</name>
</gene>
<keyword evidence="3" id="KW-1185">Reference proteome</keyword>
<feature type="region of interest" description="Disordered" evidence="1">
    <location>
        <begin position="1"/>
        <end position="47"/>
    </location>
</feature>
<dbReference type="Gene3D" id="2.130.10.10">
    <property type="entry name" value="YVTN repeat-like/Quinoprotein amine dehydrogenase"/>
    <property type="match status" value="1"/>
</dbReference>
<dbReference type="SUPFAM" id="SSF50978">
    <property type="entry name" value="WD40 repeat-like"/>
    <property type="match status" value="1"/>
</dbReference>
<feature type="region of interest" description="Disordered" evidence="1">
    <location>
        <begin position="61"/>
        <end position="101"/>
    </location>
</feature>
<feature type="region of interest" description="Disordered" evidence="1">
    <location>
        <begin position="514"/>
        <end position="561"/>
    </location>
</feature>
<evidence type="ECO:0000256" key="1">
    <source>
        <dbReference type="SAM" id="MobiDB-lite"/>
    </source>
</evidence>
<sequence length="574" mass="62619">MDAIGAPPDAQARPEDNDDTAGGEVLASGHDYDYHHPQPPAVRLEGHQDGIPVLAAWQRCSTTSHTASKRKRIKLDDPSRESMRSEDQRRGGPQESRDFYRRATWSPDGTVLLAQSESHRLSVFRLEDAVPSPEHHTTAEAAWSDGRPARLHLNRETVVRSPTPVLDAIWYPLPAYAPVDAASGVEEDKTSGEGREGMDQHGQDYRISWCFAHSCRDMPTRLVDGTDGSIRASYGMMNQVERFVGPHSLAFSPDHGRLYCGDWSQISVISLASPGLNTHSRFPLVQSRSASTAAGEGQRGHVSALAVVPYQHDEANEGYPQASRRDLLACGTFAGTVGLYVIDPARLPPPQPFNAPLRNSLRHLTAASACLAGWQERDGDGIHQLAFHPLSPHILFVSSRRSESIRVYDTRCLVGDPNRLSFPPLDAGTHRAKADNAVGEDRHAALLATLPRPTASSQQRFWFDIDWAGRMLAAGDAKGCISIWRIDRGRFVDGTEEDLDAAAVRIEPVLKWKAHQADGQRGGSRSSNARRSRSSGSSGSSSSDGSGEEGPGSDAEHKGSWYATDDTLKVWDLG</sequence>
<protein>
    <submittedName>
        <fullName evidence="2">Related to Guanine nucleotide-binding protein beta 5</fullName>
    </submittedName>
</protein>
<proteinExistence type="predicted"/>
<dbReference type="InterPro" id="IPR015943">
    <property type="entry name" value="WD40/YVTN_repeat-like_dom_sf"/>
</dbReference>
<dbReference type="PANTHER" id="PTHR13211:SF0">
    <property type="entry name" value="TELOMERASE CAJAL BODY PROTEIN 1"/>
    <property type="match status" value="1"/>
</dbReference>
<feature type="compositionally biased region" description="Low complexity" evidence="1">
    <location>
        <begin position="534"/>
        <end position="545"/>
    </location>
</feature>
<evidence type="ECO:0000313" key="3">
    <source>
        <dbReference type="Proteomes" id="UP000323386"/>
    </source>
</evidence>
<dbReference type="EMBL" id="OOIP01000022">
    <property type="protein sequence ID" value="SPO40735.1"/>
    <property type="molecule type" value="Genomic_DNA"/>
</dbReference>
<dbReference type="InterPro" id="IPR051150">
    <property type="entry name" value="SWT21/TCAB1_mRNA_Telomere"/>
</dbReference>
<dbReference type="OrthoDB" id="239865at2759"/>